<keyword evidence="3" id="KW-1185">Reference proteome</keyword>
<reference evidence="2 3" key="1">
    <citation type="journal article" date="2012" name="BMC Genomics">
        <title>Comparative genomics of the white-rot fungi, Phanerochaete carnosa and P. chrysosporium, to elucidate the genetic basis of the distinct wood types they colonize.</title>
        <authorList>
            <person name="Suzuki H."/>
            <person name="MacDonald J."/>
            <person name="Syed K."/>
            <person name="Salamov A."/>
            <person name="Hori C."/>
            <person name="Aerts A."/>
            <person name="Henrissat B."/>
            <person name="Wiebenga A."/>
            <person name="vanKuyk P.A."/>
            <person name="Barry K."/>
            <person name="Lindquist E."/>
            <person name="LaButti K."/>
            <person name="Lapidus A."/>
            <person name="Lucas S."/>
            <person name="Coutinho P."/>
            <person name="Gong Y."/>
            <person name="Samejima M."/>
            <person name="Mahadevan R."/>
            <person name="Abou-Zaid M."/>
            <person name="de Vries R.P."/>
            <person name="Igarashi K."/>
            <person name="Yadav J.S."/>
            <person name="Grigoriev I.V."/>
            <person name="Master E.R."/>
        </authorList>
    </citation>
    <scope>NUCLEOTIDE SEQUENCE [LARGE SCALE GENOMIC DNA]</scope>
    <source>
        <strain evidence="2 3">HHB-10118-sp</strain>
    </source>
</reference>
<dbReference type="InParanoid" id="K5W4E2"/>
<dbReference type="EMBL" id="JH930473">
    <property type="protein sequence ID" value="EKM54030.1"/>
    <property type="molecule type" value="Genomic_DNA"/>
</dbReference>
<dbReference type="GeneID" id="18916899"/>
<evidence type="ECO:0000313" key="3">
    <source>
        <dbReference type="Proteomes" id="UP000008370"/>
    </source>
</evidence>
<sequence>MCYGENNASHCVHFINSQFKTHWEIASGCSNEYNGFKPDVKQHRYSVSLAEFHYGRHRPDADEEDMNDLMFYAQFDAPNVIFLCNHQALVTITVRKGHFNQDHLRASDTALAERSQNVDIESQSFVFRVPFRGDGIAGRSTITGITGSDHTIPLVVFDYRNAEIVHIEPEVVNGRQALEFYLGVYTKFLQSAGHHVLFSLPNFDDEPEGRRLLIDHSRDTQRKYVDMLGLTEVHDIAVTLINRYLSTTWLKAAMLVGAQSEKSLDRSQASIAEYANTWTAHEGGAFFHVRFGAPEVAALCNDEIIVYFVIDEVFFYDSEDFTQEPFRTFSDWRIAVVMEYKYEKPEPEVTSIKIDVTTSRFAGSFSSLGGFDLEESEDKEGRDCLEYVIDFVRHEYLNILESAEYHIIYKHDSRWGVGGGTDDLEVVVESNEAEWHRYSAEDSKLISKTAAWRHIIQNSDVGIYDQVTALSEASINSHFRSSTTAGSKLFEWAYDSYFNVTFEPPTVRLRGDSGAVIVFFHLKSGTLRHLRNHQPYAEGEEYDFAGWRIAFQVSLKMGDHAALLEKEGAEWESTFMDSSVAKEYDGKDVDYRHLYLDFDNVTLLHEFSRFEGLFTGQHKRSIEKVQAAVVYLRDYYLKDFVNSGHHVLYTIPVFRTPSEENFYGLTGAYFHVYTSRASAEQVSIDQTRISHSTILIVGTCEGRGTPAIPLQYWSEWVAHSGRFASYGTVGISNKLFLNNRFLEILSRINAATTIIPSFSGIEKEQWILKLTGWSNHEERKGSACPFGLTQANVSEDMLVYVWRCSDVWDYQHHHGHGDHNVMSGNFSVASTTENYLYIPTVFRPGSMEIKMSGKITLTLNVANGTQWSSYSHATWSASLVVHSEPSGLRVVAAPSQIQIKTDKIDGDTDSPLAIKPDQLLADALPKNINLEEAIGQFVHFEKTWRSCYPGMFAYRLAHPVFSRRGDLLFELLPHSASTPSVVSSDPGAAAPRVAPKPSLTSNLSRVNRRRKANGANGANGHAGGKHHGASSESGGSENVGG</sequence>
<proteinExistence type="predicted"/>
<organism evidence="2 3">
    <name type="scientific">Phanerochaete carnosa (strain HHB-10118-sp)</name>
    <name type="common">White-rot fungus</name>
    <name type="synonym">Peniophora carnosa</name>
    <dbReference type="NCBI Taxonomy" id="650164"/>
    <lineage>
        <taxon>Eukaryota</taxon>
        <taxon>Fungi</taxon>
        <taxon>Dikarya</taxon>
        <taxon>Basidiomycota</taxon>
        <taxon>Agaricomycotina</taxon>
        <taxon>Agaricomycetes</taxon>
        <taxon>Polyporales</taxon>
        <taxon>Phanerochaetaceae</taxon>
        <taxon>Phanerochaete</taxon>
    </lineage>
</organism>
<dbReference type="STRING" id="650164.K5W4E2"/>
<gene>
    <name evidence="2" type="ORF">PHACADRAFT_257614</name>
</gene>
<name>K5W4E2_PHACS</name>
<dbReference type="RefSeq" id="XP_007396735.1">
    <property type="nucleotide sequence ID" value="XM_007396673.1"/>
</dbReference>
<dbReference type="OrthoDB" id="5429442at2759"/>
<feature type="region of interest" description="Disordered" evidence="1">
    <location>
        <begin position="977"/>
        <end position="1041"/>
    </location>
</feature>
<dbReference type="KEGG" id="pco:PHACADRAFT_257614"/>
<protein>
    <submittedName>
        <fullName evidence="2">Uncharacterized protein</fullName>
    </submittedName>
</protein>
<dbReference type="HOGENOM" id="CLU_005808_0_0_1"/>
<dbReference type="Proteomes" id="UP000008370">
    <property type="component" value="Unassembled WGS sequence"/>
</dbReference>
<evidence type="ECO:0000313" key="2">
    <source>
        <dbReference type="EMBL" id="EKM54030.1"/>
    </source>
</evidence>
<feature type="compositionally biased region" description="Low complexity" evidence="1">
    <location>
        <begin position="1030"/>
        <end position="1041"/>
    </location>
</feature>
<dbReference type="AlphaFoldDB" id="K5W4E2"/>
<evidence type="ECO:0000256" key="1">
    <source>
        <dbReference type="SAM" id="MobiDB-lite"/>
    </source>
</evidence>
<accession>K5W4E2</accession>